<dbReference type="PANTHER" id="PTHR12197">
    <property type="entry name" value="HISTONE-LYSINE N-METHYLTRANSFERASE SMYD"/>
    <property type="match status" value="1"/>
</dbReference>
<comment type="caution">
    <text evidence="2">The sequence shown here is derived from an EMBL/GenBank/DDBJ whole genome shotgun (WGS) entry which is preliminary data.</text>
</comment>
<dbReference type="InterPro" id="IPR050869">
    <property type="entry name" value="H3K4_H4K5_MeTrfase"/>
</dbReference>
<dbReference type="InterPro" id="IPR001214">
    <property type="entry name" value="SET_dom"/>
</dbReference>
<evidence type="ECO:0000259" key="1">
    <source>
        <dbReference type="PROSITE" id="PS50280"/>
    </source>
</evidence>
<dbReference type="GeneID" id="38114514"/>
<dbReference type="InterPro" id="IPR046341">
    <property type="entry name" value="SET_dom_sf"/>
</dbReference>
<dbReference type="Gene3D" id="3.40.50.150">
    <property type="entry name" value="Vaccinia Virus protein VP39"/>
    <property type="match status" value="1"/>
</dbReference>
<organism evidence="2 3">
    <name type="scientific">Aspergillus mulundensis</name>
    <dbReference type="NCBI Taxonomy" id="1810919"/>
    <lineage>
        <taxon>Eukaryota</taxon>
        <taxon>Fungi</taxon>
        <taxon>Dikarya</taxon>
        <taxon>Ascomycota</taxon>
        <taxon>Pezizomycotina</taxon>
        <taxon>Eurotiomycetes</taxon>
        <taxon>Eurotiomycetidae</taxon>
        <taxon>Eurotiales</taxon>
        <taxon>Aspergillaceae</taxon>
        <taxon>Aspergillus</taxon>
        <taxon>Aspergillus subgen. Nidulantes</taxon>
    </lineage>
</organism>
<proteinExistence type="predicted"/>
<dbReference type="SUPFAM" id="SSF53335">
    <property type="entry name" value="S-adenosyl-L-methionine-dependent methyltransferases"/>
    <property type="match status" value="1"/>
</dbReference>
<dbReference type="STRING" id="1810919.A0A3D8SDI0"/>
<reference evidence="2 3" key="1">
    <citation type="journal article" date="2018" name="IMA Fungus">
        <title>IMA Genome-F 9: Draft genome sequence of Annulohypoxylon stygium, Aspergillus mulundensis, Berkeleyomyces basicola (syn. Thielaviopsis basicola), Ceratocystis smalleyi, two Cercospora beticola strains, Coleophoma cylindrospora, Fusarium fracticaudum, Phialophora cf. hyalina, and Morchella septimelata.</title>
        <authorList>
            <person name="Wingfield B.D."/>
            <person name="Bills G.F."/>
            <person name="Dong Y."/>
            <person name="Huang W."/>
            <person name="Nel W.J."/>
            <person name="Swalarsk-Parry B.S."/>
            <person name="Vaghefi N."/>
            <person name="Wilken P.M."/>
            <person name="An Z."/>
            <person name="de Beer Z.W."/>
            <person name="De Vos L."/>
            <person name="Chen L."/>
            <person name="Duong T.A."/>
            <person name="Gao Y."/>
            <person name="Hammerbacher A."/>
            <person name="Kikkert J.R."/>
            <person name="Li Y."/>
            <person name="Li H."/>
            <person name="Li K."/>
            <person name="Li Q."/>
            <person name="Liu X."/>
            <person name="Ma X."/>
            <person name="Naidoo K."/>
            <person name="Pethybridge S.J."/>
            <person name="Sun J."/>
            <person name="Steenkamp E.T."/>
            <person name="van der Nest M.A."/>
            <person name="van Wyk S."/>
            <person name="Wingfield M.J."/>
            <person name="Xiong C."/>
            <person name="Yue Q."/>
            <person name="Zhang X."/>
        </authorList>
    </citation>
    <scope>NUCLEOTIDE SEQUENCE [LARGE SCALE GENOMIC DNA]</scope>
    <source>
        <strain evidence="2 3">DSM 5745</strain>
    </source>
</reference>
<evidence type="ECO:0000313" key="3">
    <source>
        <dbReference type="Proteomes" id="UP000256690"/>
    </source>
</evidence>
<dbReference type="InterPro" id="IPR041698">
    <property type="entry name" value="Methyltransf_25"/>
</dbReference>
<dbReference type="Gene3D" id="6.10.140.2220">
    <property type="match status" value="1"/>
</dbReference>
<gene>
    <name evidence="2" type="ORF">DSM5745_04144</name>
</gene>
<dbReference type="PROSITE" id="PS50280">
    <property type="entry name" value="SET"/>
    <property type="match status" value="1"/>
</dbReference>
<dbReference type="RefSeq" id="XP_026605156.1">
    <property type="nucleotide sequence ID" value="XM_026746160.1"/>
</dbReference>
<dbReference type="InterPro" id="IPR029063">
    <property type="entry name" value="SAM-dependent_MTases_sf"/>
</dbReference>
<name>A0A3D8SDI0_9EURO</name>
<dbReference type="SUPFAM" id="SSF82199">
    <property type="entry name" value="SET domain"/>
    <property type="match status" value="1"/>
</dbReference>
<evidence type="ECO:0000313" key="2">
    <source>
        <dbReference type="EMBL" id="RDW83818.1"/>
    </source>
</evidence>
<dbReference type="CDD" id="cd02440">
    <property type="entry name" value="AdoMet_MTases"/>
    <property type="match status" value="1"/>
</dbReference>
<dbReference type="Pfam" id="PF00856">
    <property type="entry name" value="SET"/>
    <property type="match status" value="1"/>
</dbReference>
<keyword evidence="3" id="KW-1185">Reference proteome</keyword>
<feature type="domain" description="SET" evidence="1">
    <location>
        <begin position="324"/>
        <end position="603"/>
    </location>
</feature>
<dbReference type="PANTHER" id="PTHR12197:SF292">
    <property type="entry name" value="SET DOMAIN-CONTAINING PROTEIN"/>
    <property type="match status" value="1"/>
</dbReference>
<accession>A0A3D8SDI0</accession>
<dbReference type="Gene3D" id="1.10.220.160">
    <property type="match status" value="1"/>
</dbReference>
<dbReference type="Proteomes" id="UP000256690">
    <property type="component" value="Unassembled WGS sequence"/>
</dbReference>
<dbReference type="Gene3D" id="2.170.270.10">
    <property type="entry name" value="SET domain"/>
    <property type="match status" value="1"/>
</dbReference>
<sequence length="643" mass="71694">MTSKQLGQVPSLFPHIKKEWWKDAYKELYLWTDGDCVEDPTLTEAESAALLQIPTVQKLFSSPPPPSGSSIKVLDLCCGQGRHSIHLAKQFPTVHFHGIDQSVYLLGLAKQRAEKAGVTGNTKFEAGDARCLSFPAREYDLVMLMGNSFGHGSRDDDLNLLCEAHRVLKPGGVLVIDYVDGDWMRENATASGWEWLGKDHFIPGQDGKPVLALRERELSPDGNCLASREIVLDLAGGSDAVLQDLFYAVQLYGMNEMQYLLSRAGLRVLESEGKQISAPVPDGQNQGAAQDMGMMEHRQLVVAQKPDSSLSGLDLQDEDTYIHPHVSQSRDKIKGRLLRATGPIQAGAVVIADAPYALVPTVPPDRNDALLCSNLLCRRRVPLGHGERCPNSCVQDIIWCNAHCQAADQARHDYECAWLKHHAAEIRQEHSEEDFAMLWIIIRMLAGWHLELELNANKDTPEQTHLQWSDRFNRGWSAIEAMLGSQDIWPAHTVQRWRGLVDKYLCVQDPLFPFQSGVDTDFIVTLICKEESNTFGLYNAVTGPRETQPERGLSYGLGCYPRATMANHSCDPNLQHGPDGRGRMVMTATRDIAAGEECFIAYFDMTVHSSLEARRRRTRDLFNFTCDCARCLREAEGAAELKA</sequence>
<dbReference type="Pfam" id="PF13649">
    <property type="entry name" value="Methyltransf_25"/>
    <property type="match status" value="1"/>
</dbReference>
<dbReference type="CDD" id="cd20071">
    <property type="entry name" value="SET_SMYD"/>
    <property type="match status" value="1"/>
</dbReference>
<dbReference type="AlphaFoldDB" id="A0A3D8SDI0"/>
<protein>
    <recommendedName>
        <fullName evidence="1">SET domain-containing protein</fullName>
    </recommendedName>
</protein>
<dbReference type="OrthoDB" id="1028014at2759"/>
<dbReference type="EMBL" id="PVWQ01000004">
    <property type="protein sequence ID" value="RDW83818.1"/>
    <property type="molecule type" value="Genomic_DNA"/>
</dbReference>